<organism evidence="1 2">
    <name type="scientific">Antarcticirhabdus aurantiaca</name>
    <dbReference type="NCBI Taxonomy" id="2606717"/>
    <lineage>
        <taxon>Bacteria</taxon>
        <taxon>Pseudomonadati</taxon>
        <taxon>Pseudomonadota</taxon>
        <taxon>Alphaproteobacteria</taxon>
        <taxon>Hyphomicrobiales</taxon>
        <taxon>Aurantimonadaceae</taxon>
        <taxon>Antarcticirhabdus</taxon>
    </lineage>
</organism>
<keyword evidence="2" id="KW-1185">Reference proteome</keyword>
<protein>
    <submittedName>
        <fullName evidence="1">Transglutaminase family protein</fullName>
    </submittedName>
</protein>
<evidence type="ECO:0000313" key="2">
    <source>
        <dbReference type="Proteomes" id="UP001163223"/>
    </source>
</evidence>
<sequence>MRFKVGCRLTYDAKVDSGFVFNIQAAHCENQTVLEEKLVVEPDVPLETYVMPESGNRYIRFQAPKGAVSVTYDAVVEHTPERRDPKSVSAIDLKTLPFPVLPHLYPSRFCESDRLQRAALSDFGDLPPSHERVTAICNWIYERIEYLRGSSDAHTSALVTLVDRAGVCRDFAHLGIALCRSLGIPARYVSAYAWKLDPPDFHAVFEAYLGGRWYLFDGTRQAALDGLVRIGIGRDASEVAFADFVGQVEPTDMTVFCEAVEEPADDQPTTDAISLSES</sequence>
<evidence type="ECO:0000313" key="1">
    <source>
        <dbReference type="EMBL" id="WAJ30323.1"/>
    </source>
</evidence>
<gene>
    <name evidence="1" type="ORF">OXU80_09010</name>
</gene>
<accession>A0ACD4NU16</accession>
<name>A0ACD4NU16_9HYPH</name>
<dbReference type="EMBL" id="CP113520">
    <property type="protein sequence ID" value="WAJ30323.1"/>
    <property type="molecule type" value="Genomic_DNA"/>
</dbReference>
<dbReference type="Proteomes" id="UP001163223">
    <property type="component" value="Chromosome"/>
</dbReference>
<proteinExistence type="predicted"/>
<reference evidence="1" key="1">
    <citation type="submission" date="2022-11" db="EMBL/GenBank/DDBJ databases">
        <title>beta-Carotene-producing bacterium, Jeongeuplla avenae sp. nov., alleviates the salt stress of Arabidopsis seedlings.</title>
        <authorList>
            <person name="Jiang L."/>
            <person name="Lee J."/>
        </authorList>
    </citation>
    <scope>NUCLEOTIDE SEQUENCE</scope>
    <source>
        <strain evidence="1">DY_R2A_6</strain>
    </source>
</reference>